<evidence type="ECO:0000256" key="2">
    <source>
        <dbReference type="ARBA" id="ARBA00023125"/>
    </source>
</evidence>
<dbReference type="Proteomes" id="UP001596028">
    <property type="component" value="Unassembled WGS sequence"/>
</dbReference>
<dbReference type="PANTHER" id="PTHR43280:SF28">
    <property type="entry name" value="HTH-TYPE TRANSCRIPTIONAL ACTIVATOR RHAS"/>
    <property type="match status" value="1"/>
</dbReference>
<dbReference type="Pfam" id="PF02311">
    <property type="entry name" value="AraC_binding"/>
    <property type="match status" value="1"/>
</dbReference>
<evidence type="ECO:0000259" key="4">
    <source>
        <dbReference type="PROSITE" id="PS01124"/>
    </source>
</evidence>
<evidence type="ECO:0000313" key="5">
    <source>
        <dbReference type="EMBL" id="MFC4597591.1"/>
    </source>
</evidence>
<dbReference type="InterPro" id="IPR009057">
    <property type="entry name" value="Homeodomain-like_sf"/>
</dbReference>
<dbReference type="Gene3D" id="1.10.10.60">
    <property type="entry name" value="Homeodomain-like"/>
    <property type="match status" value="1"/>
</dbReference>
<proteinExistence type="predicted"/>
<keyword evidence="3" id="KW-0804">Transcription</keyword>
<keyword evidence="1" id="KW-0805">Transcription regulation</keyword>
<dbReference type="InterPro" id="IPR037923">
    <property type="entry name" value="HTH-like"/>
</dbReference>
<protein>
    <submittedName>
        <fullName evidence="5">Helix-turn-helix domain-containing protein</fullName>
    </submittedName>
</protein>
<dbReference type="PROSITE" id="PS00041">
    <property type="entry name" value="HTH_ARAC_FAMILY_1"/>
    <property type="match status" value="1"/>
</dbReference>
<name>A0ABV9F739_9BACL</name>
<dbReference type="Gene3D" id="2.60.120.10">
    <property type="entry name" value="Jelly Rolls"/>
    <property type="match status" value="1"/>
</dbReference>
<sequence>MSPTYTLKGQSLFRHDRLVFVNRASEDFEAPMHDHDFIEFAYVAEGTGFHHIGGQVHPIHKGQLFYIPIGQPHVFRPASADVARHPLSVYNCVFSPELLERIAFFVTSPELKAFIAELQGGSASYFYLSDADDSIERLMQAMHREFSMPREASADYLDTLLVQLLIVVLRLRRRPPAASSRKFAQFDHLLAYMEQHLADELTLAHLAQKSRWSERHLQRLFLRHTEQSFKECLQTLRIQKSCLLLRTTGWKIGEIAEKVGYRDPASFLAVFKRIAGMTPSQYRKAASVPP</sequence>
<dbReference type="PROSITE" id="PS01124">
    <property type="entry name" value="HTH_ARAC_FAMILY_2"/>
    <property type="match status" value="1"/>
</dbReference>
<dbReference type="Pfam" id="PF12833">
    <property type="entry name" value="HTH_18"/>
    <property type="match status" value="1"/>
</dbReference>
<dbReference type="InterPro" id="IPR014710">
    <property type="entry name" value="RmlC-like_jellyroll"/>
</dbReference>
<dbReference type="InterPro" id="IPR020449">
    <property type="entry name" value="Tscrpt_reg_AraC-type_HTH"/>
</dbReference>
<reference evidence="6" key="1">
    <citation type="journal article" date="2019" name="Int. J. Syst. Evol. Microbiol.">
        <title>The Global Catalogue of Microorganisms (GCM) 10K type strain sequencing project: providing services to taxonomists for standard genome sequencing and annotation.</title>
        <authorList>
            <consortium name="The Broad Institute Genomics Platform"/>
            <consortium name="The Broad Institute Genome Sequencing Center for Infectious Disease"/>
            <person name="Wu L."/>
            <person name="Ma J."/>
        </authorList>
    </citation>
    <scope>NUCLEOTIDE SEQUENCE [LARGE SCALE GENOMIC DNA]</scope>
    <source>
        <strain evidence="6">CCUG 49571</strain>
    </source>
</reference>
<dbReference type="SMART" id="SM00342">
    <property type="entry name" value="HTH_ARAC"/>
    <property type="match status" value="1"/>
</dbReference>
<dbReference type="EMBL" id="JBHSEP010000002">
    <property type="protein sequence ID" value="MFC4597591.1"/>
    <property type="molecule type" value="Genomic_DNA"/>
</dbReference>
<keyword evidence="2" id="KW-0238">DNA-binding</keyword>
<accession>A0ABV9F739</accession>
<organism evidence="5 6">
    <name type="scientific">Cohnella hongkongensis</name>
    <dbReference type="NCBI Taxonomy" id="178337"/>
    <lineage>
        <taxon>Bacteria</taxon>
        <taxon>Bacillati</taxon>
        <taxon>Bacillota</taxon>
        <taxon>Bacilli</taxon>
        <taxon>Bacillales</taxon>
        <taxon>Paenibacillaceae</taxon>
        <taxon>Cohnella</taxon>
    </lineage>
</organism>
<dbReference type="SUPFAM" id="SSF46689">
    <property type="entry name" value="Homeodomain-like"/>
    <property type="match status" value="2"/>
</dbReference>
<keyword evidence="6" id="KW-1185">Reference proteome</keyword>
<dbReference type="InterPro" id="IPR018060">
    <property type="entry name" value="HTH_AraC"/>
</dbReference>
<feature type="domain" description="HTH araC/xylS-type" evidence="4">
    <location>
        <begin position="187"/>
        <end position="285"/>
    </location>
</feature>
<gene>
    <name evidence="5" type="ORF">ACFO3S_05025</name>
</gene>
<dbReference type="SUPFAM" id="SSF51215">
    <property type="entry name" value="Regulatory protein AraC"/>
    <property type="match status" value="1"/>
</dbReference>
<dbReference type="InterPro" id="IPR018062">
    <property type="entry name" value="HTH_AraC-typ_CS"/>
</dbReference>
<dbReference type="PANTHER" id="PTHR43280">
    <property type="entry name" value="ARAC-FAMILY TRANSCRIPTIONAL REGULATOR"/>
    <property type="match status" value="1"/>
</dbReference>
<evidence type="ECO:0000256" key="3">
    <source>
        <dbReference type="ARBA" id="ARBA00023163"/>
    </source>
</evidence>
<dbReference type="InterPro" id="IPR003313">
    <property type="entry name" value="AraC-bd"/>
</dbReference>
<dbReference type="RefSeq" id="WP_378092946.1">
    <property type="nucleotide sequence ID" value="NZ_JBHSEP010000002.1"/>
</dbReference>
<dbReference type="PRINTS" id="PR00032">
    <property type="entry name" value="HTHARAC"/>
</dbReference>
<comment type="caution">
    <text evidence="5">The sequence shown here is derived from an EMBL/GenBank/DDBJ whole genome shotgun (WGS) entry which is preliminary data.</text>
</comment>
<evidence type="ECO:0000256" key="1">
    <source>
        <dbReference type="ARBA" id="ARBA00023015"/>
    </source>
</evidence>
<evidence type="ECO:0000313" key="6">
    <source>
        <dbReference type="Proteomes" id="UP001596028"/>
    </source>
</evidence>